<dbReference type="Proteomes" id="UP000800092">
    <property type="component" value="Unassembled WGS sequence"/>
</dbReference>
<evidence type="ECO:0000313" key="3">
    <source>
        <dbReference type="Proteomes" id="UP000800092"/>
    </source>
</evidence>
<evidence type="ECO:0000313" key="2">
    <source>
        <dbReference type="EMBL" id="KAF2229111.1"/>
    </source>
</evidence>
<dbReference type="EMBL" id="ML991875">
    <property type="protein sequence ID" value="KAF2229111.1"/>
    <property type="molecule type" value="Genomic_DNA"/>
</dbReference>
<evidence type="ECO:0000256" key="1">
    <source>
        <dbReference type="SAM" id="SignalP"/>
    </source>
</evidence>
<keyword evidence="1" id="KW-0732">Signal</keyword>
<organism evidence="2 3">
    <name type="scientific">Viridothelium virens</name>
    <name type="common">Speckled blister lichen</name>
    <name type="synonym">Trypethelium virens</name>
    <dbReference type="NCBI Taxonomy" id="1048519"/>
    <lineage>
        <taxon>Eukaryota</taxon>
        <taxon>Fungi</taxon>
        <taxon>Dikarya</taxon>
        <taxon>Ascomycota</taxon>
        <taxon>Pezizomycotina</taxon>
        <taxon>Dothideomycetes</taxon>
        <taxon>Dothideomycetes incertae sedis</taxon>
        <taxon>Trypetheliales</taxon>
        <taxon>Trypetheliaceae</taxon>
        <taxon>Viridothelium</taxon>
    </lineage>
</organism>
<feature type="signal peptide" evidence="1">
    <location>
        <begin position="1"/>
        <end position="23"/>
    </location>
</feature>
<protein>
    <submittedName>
        <fullName evidence="2">Uncharacterized protein</fullName>
    </submittedName>
</protein>
<dbReference type="AlphaFoldDB" id="A0A6A6GTY3"/>
<feature type="chain" id="PRO_5025395100" evidence="1">
    <location>
        <begin position="24"/>
        <end position="165"/>
    </location>
</feature>
<accession>A0A6A6GTY3</accession>
<reference evidence="2" key="1">
    <citation type="journal article" date="2020" name="Stud. Mycol.">
        <title>101 Dothideomycetes genomes: a test case for predicting lifestyles and emergence of pathogens.</title>
        <authorList>
            <person name="Haridas S."/>
            <person name="Albert R."/>
            <person name="Binder M."/>
            <person name="Bloem J."/>
            <person name="Labutti K."/>
            <person name="Salamov A."/>
            <person name="Andreopoulos B."/>
            <person name="Baker S."/>
            <person name="Barry K."/>
            <person name="Bills G."/>
            <person name="Bluhm B."/>
            <person name="Cannon C."/>
            <person name="Castanera R."/>
            <person name="Culley D."/>
            <person name="Daum C."/>
            <person name="Ezra D."/>
            <person name="Gonzalez J."/>
            <person name="Henrissat B."/>
            <person name="Kuo A."/>
            <person name="Liang C."/>
            <person name="Lipzen A."/>
            <person name="Lutzoni F."/>
            <person name="Magnuson J."/>
            <person name="Mondo S."/>
            <person name="Nolan M."/>
            <person name="Ohm R."/>
            <person name="Pangilinan J."/>
            <person name="Park H.-J."/>
            <person name="Ramirez L."/>
            <person name="Alfaro M."/>
            <person name="Sun H."/>
            <person name="Tritt A."/>
            <person name="Yoshinaga Y."/>
            <person name="Zwiers L.-H."/>
            <person name="Turgeon B."/>
            <person name="Goodwin S."/>
            <person name="Spatafora J."/>
            <person name="Crous P."/>
            <person name="Grigoriev I."/>
        </authorList>
    </citation>
    <scope>NUCLEOTIDE SEQUENCE</scope>
    <source>
        <strain evidence="2">Tuck. ex Michener</strain>
    </source>
</reference>
<proteinExistence type="predicted"/>
<gene>
    <name evidence="2" type="ORF">EV356DRAFT_22900</name>
</gene>
<name>A0A6A6GTY3_VIRVR</name>
<keyword evidence="3" id="KW-1185">Reference proteome</keyword>
<sequence>MGVDPRFLANLRALFTTVAVVTARPGVQRLVAKFDRSRHLSALQSTVDGQRRSAINLRCFIGRACSCQGTKVPRLARSYGVRMCQSGPLELLDYLYTHNVKQHSAQGQGDGVKMSGILGNVTDHLAHHHGAVRMGGLRPTCRSRLRNTYSCKSKGQLQHIAPVPI</sequence>